<sequence length="79" mass="8495">MHEAIMREDSSEFEEGIIIDEFRKGFKLGDTLLRPSMVKVSAGPGPAKPAEEIRSSGEAQSTDQDERDDAGDAAEPTSG</sequence>
<protein>
    <recommendedName>
        <fullName evidence="4">GrpE protein homolog</fullName>
    </recommendedName>
</protein>
<dbReference type="GO" id="GO:0009507">
    <property type="term" value="C:chloroplast"/>
    <property type="evidence" value="ECO:0007669"/>
    <property type="project" value="TreeGrafter"/>
</dbReference>
<evidence type="ECO:0000256" key="2">
    <source>
        <dbReference type="SAM" id="MobiDB-lite"/>
    </source>
</evidence>
<reference evidence="3" key="1">
    <citation type="submission" date="2019-09" db="EMBL/GenBank/DDBJ databases">
        <authorList>
            <person name="Zhang L."/>
        </authorList>
    </citation>
    <scope>NUCLEOTIDE SEQUENCE</scope>
</reference>
<dbReference type="EMBL" id="LR721774">
    <property type="protein sequence ID" value="VVV48156.1"/>
    <property type="molecule type" value="Genomic_DNA"/>
</dbReference>
<dbReference type="GO" id="GO:0006457">
    <property type="term" value="P:protein folding"/>
    <property type="evidence" value="ECO:0007669"/>
    <property type="project" value="InterPro"/>
</dbReference>
<keyword evidence="1" id="KW-0143">Chaperone</keyword>
<feature type="compositionally biased region" description="Acidic residues" evidence="2">
    <location>
        <begin position="63"/>
        <end position="72"/>
    </location>
</feature>
<dbReference type="PANTHER" id="PTHR21237">
    <property type="entry name" value="GRPE PROTEIN"/>
    <property type="match status" value="1"/>
</dbReference>
<dbReference type="Gene3D" id="2.30.22.10">
    <property type="entry name" value="Head domain of nucleotide exchange factor GrpE"/>
    <property type="match status" value="1"/>
</dbReference>
<dbReference type="SUPFAM" id="SSF51064">
    <property type="entry name" value="Head domain of nucleotide exchange factor GrpE"/>
    <property type="match status" value="1"/>
</dbReference>
<organism evidence="3">
    <name type="scientific">Nymphaea colorata</name>
    <name type="common">pocket water lily</name>
    <dbReference type="NCBI Taxonomy" id="210225"/>
    <lineage>
        <taxon>Eukaryota</taxon>
        <taxon>Viridiplantae</taxon>
        <taxon>Streptophyta</taxon>
        <taxon>Embryophyta</taxon>
        <taxon>Tracheophyta</taxon>
        <taxon>Spermatophyta</taxon>
        <taxon>Magnoliopsida</taxon>
        <taxon>Nymphaeales</taxon>
        <taxon>Nymphaeaceae</taxon>
        <taxon>Nymphaea</taxon>
    </lineage>
</organism>
<dbReference type="Pfam" id="PF01025">
    <property type="entry name" value="GrpE"/>
    <property type="match status" value="1"/>
</dbReference>
<dbReference type="GO" id="GO:0051082">
    <property type="term" value="F:unfolded protein binding"/>
    <property type="evidence" value="ECO:0007669"/>
    <property type="project" value="TreeGrafter"/>
</dbReference>
<evidence type="ECO:0008006" key="4">
    <source>
        <dbReference type="Google" id="ProtNLM"/>
    </source>
</evidence>
<dbReference type="InterPro" id="IPR009012">
    <property type="entry name" value="GrpE_head"/>
</dbReference>
<gene>
    <name evidence="3" type="ORF">NYM_LOCUS194</name>
</gene>
<dbReference type="GO" id="GO:0000774">
    <property type="term" value="F:adenyl-nucleotide exchange factor activity"/>
    <property type="evidence" value="ECO:0007669"/>
    <property type="project" value="InterPro"/>
</dbReference>
<name>A0A5K0W6M1_9MAGN</name>
<dbReference type="PANTHER" id="PTHR21237:SF27">
    <property type="entry name" value="GRPE PROTEIN HOMOLOG"/>
    <property type="match status" value="1"/>
</dbReference>
<dbReference type="GO" id="GO:0051087">
    <property type="term" value="F:protein-folding chaperone binding"/>
    <property type="evidence" value="ECO:0007669"/>
    <property type="project" value="InterPro"/>
</dbReference>
<evidence type="ECO:0000313" key="3">
    <source>
        <dbReference type="EMBL" id="VVV48156.1"/>
    </source>
</evidence>
<dbReference type="AlphaFoldDB" id="A0A5K0W6M1"/>
<proteinExistence type="predicted"/>
<accession>A0A5K0W6M1</accession>
<evidence type="ECO:0000256" key="1">
    <source>
        <dbReference type="ARBA" id="ARBA00023186"/>
    </source>
</evidence>
<dbReference type="InterPro" id="IPR000740">
    <property type="entry name" value="GrpE"/>
</dbReference>
<feature type="region of interest" description="Disordered" evidence="2">
    <location>
        <begin position="37"/>
        <end position="79"/>
    </location>
</feature>
<dbReference type="GO" id="GO:0042803">
    <property type="term" value="F:protein homodimerization activity"/>
    <property type="evidence" value="ECO:0007669"/>
    <property type="project" value="InterPro"/>
</dbReference>